<dbReference type="RefSeq" id="WP_158644116.1">
    <property type="nucleotide sequence ID" value="NZ_CP042431.1"/>
</dbReference>
<organism evidence="2 3">
    <name type="scientific">Pseudobacter ginsenosidimutans</name>
    <dbReference type="NCBI Taxonomy" id="661488"/>
    <lineage>
        <taxon>Bacteria</taxon>
        <taxon>Pseudomonadati</taxon>
        <taxon>Bacteroidota</taxon>
        <taxon>Chitinophagia</taxon>
        <taxon>Chitinophagales</taxon>
        <taxon>Chitinophagaceae</taxon>
        <taxon>Pseudobacter</taxon>
    </lineage>
</organism>
<dbReference type="PROSITE" id="PS51257">
    <property type="entry name" value="PROKAR_LIPOPROTEIN"/>
    <property type="match status" value="1"/>
</dbReference>
<reference evidence="2 3" key="1">
    <citation type="submission" date="2019-02" db="EMBL/GenBank/DDBJ databases">
        <title>Genomic Encyclopedia of Type Strains, Phase IV (KMG-IV): sequencing the most valuable type-strain genomes for metagenomic binning, comparative biology and taxonomic classification.</title>
        <authorList>
            <person name="Goeker M."/>
        </authorList>
    </citation>
    <scope>NUCLEOTIDE SEQUENCE [LARGE SCALE GENOMIC DNA]</scope>
    <source>
        <strain evidence="2 3">DSM 18116</strain>
    </source>
</reference>
<dbReference type="EMBL" id="SGXA01000001">
    <property type="protein sequence ID" value="RZS76345.1"/>
    <property type="molecule type" value="Genomic_DNA"/>
</dbReference>
<proteinExistence type="predicted"/>
<comment type="caution">
    <text evidence="2">The sequence shown here is derived from an EMBL/GenBank/DDBJ whole genome shotgun (WGS) entry which is preliminary data.</text>
</comment>
<sequence>MKHIIKISFSVLAGVMLFSSCKKNEIKYGEFDLVGANQALFKVNFLSQYKSAPSVVFIIDGKRVNNPITARTPFPGGGLNTGGGSTANYMVFNSGSHEFKVVVPSKLTNLDSMELYKTNISLEAGKYQTLHITDTAENTYSTLVVDDLTRPDSGKVRYRFINLMPNSPELNLYYDSTLMAEKIAYKGSAEFFKPAGLTAATRGWWVRDASLGSAAPALVSYTTASGVNSSQLNQRVFTVFTSGFAGLPSSDGRRSFLSFVFNL</sequence>
<feature type="domain" description="DUF4397" evidence="1">
    <location>
        <begin position="43"/>
        <end position="173"/>
    </location>
</feature>
<name>A0A4Q7N5L2_9BACT</name>
<keyword evidence="3" id="KW-1185">Reference proteome</keyword>
<gene>
    <name evidence="2" type="ORF">EV199_2228</name>
</gene>
<dbReference type="AlphaFoldDB" id="A0A4Q7N5L2"/>
<dbReference type="OrthoDB" id="659104at2"/>
<evidence type="ECO:0000313" key="3">
    <source>
        <dbReference type="Proteomes" id="UP000293874"/>
    </source>
</evidence>
<dbReference type="InterPro" id="IPR025510">
    <property type="entry name" value="DUF4397"/>
</dbReference>
<accession>A0A4Q7N5L2</accession>
<dbReference type="Proteomes" id="UP000293874">
    <property type="component" value="Unassembled WGS sequence"/>
</dbReference>
<protein>
    <submittedName>
        <fullName evidence="2">Uncharacterized protein DUF4397</fullName>
    </submittedName>
</protein>
<dbReference type="Pfam" id="PF14344">
    <property type="entry name" value="DUF4397"/>
    <property type="match status" value="1"/>
</dbReference>
<evidence type="ECO:0000313" key="2">
    <source>
        <dbReference type="EMBL" id="RZS76345.1"/>
    </source>
</evidence>
<evidence type="ECO:0000259" key="1">
    <source>
        <dbReference type="Pfam" id="PF14344"/>
    </source>
</evidence>